<dbReference type="Pfam" id="PF08395">
    <property type="entry name" value="7tm_7"/>
    <property type="match status" value="1"/>
</dbReference>
<protein>
    <recommendedName>
        <fullName evidence="6">Gustatory receptor</fullName>
    </recommendedName>
</protein>
<keyword evidence="4 6" id="KW-1133">Transmembrane helix</keyword>
<dbReference type="GO" id="GO:0005886">
    <property type="term" value="C:plasma membrane"/>
    <property type="evidence" value="ECO:0007669"/>
    <property type="project" value="UniProtKB-SubCell"/>
</dbReference>
<accession>A0A3F2ZD69</accession>
<evidence type="ECO:0000256" key="1">
    <source>
        <dbReference type="ARBA" id="ARBA00004651"/>
    </source>
</evidence>
<feature type="transmembrane region" description="Helical" evidence="6">
    <location>
        <begin position="355"/>
        <end position="373"/>
    </location>
</feature>
<evidence type="ECO:0000256" key="2">
    <source>
        <dbReference type="ARBA" id="ARBA00022475"/>
    </source>
</evidence>
<keyword evidence="3 6" id="KW-0812">Transmembrane</keyword>
<reference evidence="7" key="1">
    <citation type="submission" date="2020-05" db="UniProtKB">
        <authorList>
            <consortium name="EnsemblMetazoa"/>
        </authorList>
    </citation>
    <scope>IDENTIFICATION</scope>
    <source>
        <strain evidence="7">Jacobina</strain>
    </source>
</reference>
<feature type="transmembrane region" description="Helical" evidence="6">
    <location>
        <begin position="166"/>
        <end position="195"/>
    </location>
</feature>
<evidence type="ECO:0000256" key="6">
    <source>
        <dbReference type="RuleBase" id="RU363108"/>
    </source>
</evidence>
<keyword evidence="8" id="KW-1185">Reference proteome</keyword>
<feature type="transmembrane region" description="Helical" evidence="6">
    <location>
        <begin position="269"/>
        <end position="291"/>
    </location>
</feature>
<organism evidence="7 8">
    <name type="scientific">Lutzomyia longipalpis</name>
    <name type="common">Sand fly</name>
    <dbReference type="NCBI Taxonomy" id="7200"/>
    <lineage>
        <taxon>Eukaryota</taxon>
        <taxon>Metazoa</taxon>
        <taxon>Ecdysozoa</taxon>
        <taxon>Arthropoda</taxon>
        <taxon>Hexapoda</taxon>
        <taxon>Insecta</taxon>
        <taxon>Pterygota</taxon>
        <taxon>Neoptera</taxon>
        <taxon>Endopterygota</taxon>
        <taxon>Diptera</taxon>
        <taxon>Nematocera</taxon>
        <taxon>Psychodoidea</taxon>
        <taxon>Psychodidae</taxon>
        <taxon>Lutzomyia</taxon>
        <taxon>Lutzomyia</taxon>
    </lineage>
</organism>
<dbReference type="VEuPathDB" id="VectorBase:LLOJ010857"/>
<dbReference type="Proteomes" id="UP000092461">
    <property type="component" value="Unassembled WGS sequence"/>
</dbReference>
<dbReference type="GO" id="GO:0050909">
    <property type="term" value="P:sensory perception of taste"/>
    <property type="evidence" value="ECO:0007669"/>
    <property type="project" value="InterPro"/>
</dbReference>
<keyword evidence="2 6" id="KW-1003">Cell membrane</keyword>
<dbReference type="GO" id="GO:0007165">
    <property type="term" value="P:signal transduction"/>
    <property type="evidence" value="ECO:0007669"/>
    <property type="project" value="UniProtKB-KW"/>
</dbReference>
<evidence type="ECO:0000256" key="3">
    <source>
        <dbReference type="ARBA" id="ARBA00022692"/>
    </source>
</evidence>
<evidence type="ECO:0000313" key="7">
    <source>
        <dbReference type="EnsemblMetazoa" id="LLOJ010857-PA"/>
    </source>
</evidence>
<evidence type="ECO:0000256" key="4">
    <source>
        <dbReference type="ARBA" id="ARBA00022989"/>
    </source>
</evidence>
<feature type="transmembrane region" description="Helical" evidence="6">
    <location>
        <begin position="38"/>
        <end position="56"/>
    </location>
</feature>
<keyword evidence="6" id="KW-0807">Transducer</keyword>
<dbReference type="EMBL" id="AJWK01009584">
    <property type="status" value="NOT_ANNOTATED_CDS"/>
    <property type="molecule type" value="Genomic_DNA"/>
</dbReference>
<evidence type="ECO:0000313" key="8">
    <source>
        <dbReference type="Proteomes" id="UP000092461"/>
    </source>
</evidence>
<name>A0A3F2ZD69_LUTLO</name>
<dbReference type="EnsemblMetazoa" id="LLOJ010857-RA">
    <property type="protein sequence ID" value="LLOJ010857-PA"/>
    <property type="gene ID" value="LLOJ010857"/>
</dbReference>
<comment type="similarity">
    <text evidence="6">Belongs to the insect chemoreceptor superfamily. Gustatory receptor (GR) family.</text>
</comment>
<comment type="function">
    <text evidence="6">Gustatory receptor which mediates acceptance or avoidance behavior, depending on its substrates.</text>
</comment>
<dbReference type="InterPro" id="IPR013604">
    <property type="entry name" value="7TM_chemorcpt"/>
</dbReference>
<feature type="transmembrane region" description="Helical" evidence="6">
    <location>
        <begin position="231"/>
        <end position="257"/>
    </location>
</feature>
<dbReference type="AlphaFoldDB" id="A0A3F2ZD69"/>
<comment type="subcellular location">
    <subcellularLocation>
        <location evidence="1 6">Cell membrane</location>
        <topology evidence="1 6">Multi-pass membrane protein</topology>
    </subcellularLocation>
</comment>
<keyword evidence="6" id="KW-0675">Receptor</keyword>
<feature type="transmembrane region" description="Helical" evidence="6">
    <location>
        <begin position="132"/>
        <end position="154"/>
    </location>
</feature>
<keyword evidence="5 6" id="KW-0472">Membrane</keyword>
<sequence length="391" mass="46378">MLSIIETLGWLSGIQKWITLFEYNLEDKSRFQRYFLGVLRRLPIIYINIYSIYDIIKISQGELTFISFDSVTSEAVSAIDLVVFKIVSILILIYFTIYQRKHIQIVREITNFEKKWCYILQDVSKKRRRARFIYFFQFLFLFLFNFSYNIFFYFKIEEYMGRHLSLIIWYFALVCQSANIDFVALYLVGYINVFAMNLDIIHLKRFTDEEKLVVFKFLPQYFDAFKRIDSLFGIIIFIILMCRLVEATTYSCLVLLFSYELTLNQAEFVGLFAICCAMWVFGNILIMLHIASCGESIQSKEVSMFIKLAALHIDDKNRTKLKDCINFGVKTFLLKHLHEPKAIIIGRFVHINYKFMFSTLSVLVANMAIFIQFCQYEASYQEMAIEEKLER</sequence>
<evidence type="ECO:0000256" key="5">
    <source>
        <dbReference type="ARBA" id="ARBA00023136"/>
    </source>
</evidence>
<proteinExistence type="inferred from homology"/>
<feature type="transmembrane region" description="Helical" evidence="6">
    <location>
        <begin position="76"/>
        <end position="97"/>
    </location>
</feature>